<reference evidence="1" key="1">
    <citation type="journal article" date="2014" name="Front. Microbiol.">
        <title>High frequency of phylogenetically diverse reductive dehalogenase-homologous genes in deep subseafloor sedimentary metagenomes.</title>
        <authorList>
            <person name="Kawai M."/>
            <person name="Futagami T."/>
            <person name="Toyoda A."/>
            <person name="Takaki Y."/>
            <person name="Nishi S."/>
            <person name="Hori S."/>
            <person name="Arai W."/>
            <person name="Tsubouchi T."/>
            <person name="Morono Y."/>
            <person name="Uchiyama I."/>
            <person name="Ito T."/>
            <person name="Fujiyama A."/>
            <person name="Inagaki F."/>
            <person name="Takami H."/>
        </authorList>
    </citation>
    <scope>NUCLEOTIDE SEQUENCE</scope>
    <source>
        <strain evidence="1">Expedition CK06-06</strain>
    </source>
</reference>
<dbReference type="AlphaFoldDB" id="X1VA38"/>
<comment type="caution">
    <text evidence="1">The sequence shown here is derived from an EMBL/GenBank/DDBJ whole genome shotgun (WGS) entry which is preliminary data.</text>
</comment>
<evidence type="ECO:0000313" key="1">
    <source>
        <dbReference type="EMBL" id="GAJ02475.1"/>
    </source>
</evidence>
<organism evidence="1">
    <name type="scientific">marine sediment metagenome</name>
    <dbReference type="NCBI Taxonomy" id="412755"/>
    <lineage>
        <taxon>unclassified sequences</taxon>
        <taxon>metagenomes</taxon>
        <taxon>ecological metagenomes</taxon>
    </lineage>
</organism>
<protein>
    <submittedName>
        <fullName evidence="1">Uncharacterized protein</fullName>
    </submittedName>
</protein>
<name>X1VA38_9ZZZZ</name>
<dbReference type="EMBL" id="BARW01016250">
    <property type="protein sequence ID" value="GAJ02475.1"/>
    <property type="molecule type" value="Genomic_DNA"/>
</dbReference>
<gene>
    <name evidence="1" type="ORF">S12H4_28345</name>
</gene>
<sequence>MSSNILEGVIVPDNMVRDFMYTHDGAVAAGEIHDVGNTFASMGLDLFVRNRGAAAITVAINGQPAVTVDPGDVYILNQTKFWLITVVSAVLYDFQIFGIKITTLKQRGLMK</sequence>
<proteinExistence type="predicted"/>
<accession>X1VA38</accession>